<dbReference type="SUPFAM" id="SSF58087">
    <property type="entry name" value="Variant surface glycoprotein (N-terminal domain)"/>
    <property type="match status" value="1"/>
</dbReference>
<evidence type="ECO:0000256" key="3">
    <source>
        <dbReference type="ARBA" id="ARBA00022475"/>
    </source>
</evidence>
<keyword evidence="4" id="KW-0336">GPI-anchor</keyword>
<reference evidence="10" key="1">
    <citation type="submission" date="2016-08" db="EMBL/GenBank/DDBJ databases">
        <title>VSG repertoire of Trypanosoma brucei EATRO 1125.</title>
        <authorList>
            <person name="Cross G.A."/>
        </authorList>
    </citation>
    <scope>NUCLEOTIDE SEQUENCE</scope>
    <source>
        <strain evidence="10">EATRO 1125</strain>
    </source>
</reference>
<keyword evidence="5" id="KW-0472">Membrane</keyword>
<evidence type="ECO:0000256" key="2">
    <source>
        <dbReference type="ARBA" id="ARBA00004609"/>
    </source>
</evidence>
<evidence type="ECO:0000256" key="5">
    <source>
        <dbReference type="ARBA" id="ARBA00023136"/>
    </source>
</evidence>
<dbReference type="InterPro" id="IPR001812">
    <property type="entry name" value="Trypano_VSG_A_N_dom"/>
</dbReference>
<evidence type="ECO:0000256" key="7">
    <source>
        <dbReference type="ARBA" id="ARBA00023288"/>
    </source>
</evidence>
<dbReference type="InterPro" id="IPR019609">
    <property type="entry name" value="Variant_surf_glycoprt_trypan_C"/>
</dbReference>
<feature type="domain" description="Trypanosome variant surface glycoprotein C-terminal" evidence="9">
    <location>
        <begin position="299"/>
        <end position="411"/>
    </location>
</feature>
<comment type="function">
    <text evidence="1">VSG forms a coat on the surface of the parasite. The trypanosome evades the immune response of the host by expressing a series of antigenically distinct VSGs from an estimated 1000 VSG genes.</text>
</comment>
<keyword evidence="3" id="KW-1003">Cell membrane</keyword>
<evidence type="ECO:0000256" key="4">
    <source>
        <dbReference type="ARBA" id="ARBA00022622"/>
    </source>
</evidence>
<dbReference type="Gene3D" id="1.10.470.10">
    <property type="entry name" value="Variant Surface Glycoprotein, subunit A, domain 2"/>
    <property type="match status" value="1"/>
</dbReference>
<proteinExistence type="predicted"/>
<dbReference type="GO" id="GO:0042783">
    <property type="term" value="P:symbiont-mediated evasion of host immune response"/>
    <property type="evidence" value="ECO:0007669"/>
    <property type="project" value="InterPro"/>
</dbReference>
<dbReference type="SUPFAM" id="SSF118251">
    <property type="entry name" value="Variant surface glycoprotein MITAT 1.2, VSG 221, C-terminal domain"/>
    <property type="match status" value="1"/>
</dbReference>
<dbReference type="VEuPathDB" id="TriTrypDB:Tb09.v4.0202"/>
<keyword evidence="7" id="KW-0449">Lipoprotein</keyword>
<dbReference type="Gene3D" id="3.90.150.10">
    <property type="entry name" value="Variant Surface Glycoprotein, subunit A domain 1"/>
    <property type="match status" value="1"/>
</dbReference>
<dbReference type="InterPro" id="IPR027446">
    <property type="entry name" value="VSG_C_dom_sf"/>
</dbReference>
<evidence type="ECO:0000259" key="9">
    <source>
        <dbReference type="Pfam" id="PF10659"/>
    </source>
</evidence>
<keyword evidence="6" id="KW-0325">Glycoprotein</keyword>
<evidence type="ECO:0000259" key="8">
    <source>
        <dbReference type="Pfam" id="PF00913"/>
    </source>
</evidence>
<dbReference type="Pfam" id="PF10659">
    <property type="entry name" value="Trypan_glycop_C"/>
    <property type="match status" value="1"/>
</dbReference>
<dbReference type="GO" id="GO:0098552">
    <property type="term" value="C:side of membrane"/>
    <property type="evidence" value="ECO:0007669"/>
    <property type="project" value="UniProtKB-KW"/>
</dbReference>
<dbReference type="VEuPathDB" id="TriTrypDB:Tb427_000044700"/>
<evidence type="ECO:0000256" key="6">
    <source>
        <dbReference type="ARBA" id="ARBA00023180"/>
    </source>
</evidence>
<evidence type="ECO:0000313" key="10">
    <source>
        <dbReference type="EMBL" id="APD73941.1"/>
    </source>
</evidence>
<evidence type="ECO:0000256" key="1">
    <source>
        <dbReference type="ARBA" id="ARBA00002523"/>
    </source>
</evidence>
<sequence>MTYANIKAAAAEARLREQINAGIPALAKATYIAGHIDDFVQALEAMVQTPGNHNSAHACLHGGGADPAVANSIAGCRSTSFTTAAEATKTSMSEALNGQTGTLSASDIQTTRGCAFTASHNARFTTTAHANGVTFGLGMFTTSTNELDTAAGGKTKKLASLSFVATELENLKKLDAATADVTPAPDNFDTLKEIIKAAATDTDMIEALRIVNKAEERKTGDDLEKQIKAAFGASYKTGGTPFLAALKQAKAEHSATKKQEDILTLTAAISQMLQALLAQVNAKPTCENQLGPQNPEELCNQIEEQTTCNRTENCHYDSTKDGKKCTLKKEAKEKLEKAKGNDGTSNAVDCSKLLTQQACEDANKDGKKHCGWRSGKDNEDEKDKVRCRYSSFLLNKKFALSVVSAAFISLLF</sequence>
<feature type="domain" description="Trypanosome variant surface glycoprotein A-type N-terminal" evidence="8">
    <location>
        <begin position="2"/>
        <end position="261"/>
    </location>
</feature>
<name>A0A1J0R7S6_9TRYP</name>
<dbReference type="GO" id="GO:0005886">
    <property type="term" value="C:plasma membrane"/>
    <property type="evidence" value="ECO:0007669"/>
    <property type="project" value="UniProtKB-SubCell"/>
</dbReference>
<protein>
    <submittedName>
        <fullName evidence="10">Variant surface glycoprotein 1125.2046</fullName>
    </submittedName>
</protein>
<dbReference type="AlphaFoldDB" id="A0A1J0R7S6"/>
<comment type="subcellular location">
    <subcellularLocation>
        <location evidence="2">Cell membrane</location>
        <topology evidence="2">Lipid-anchor</topology>
        <topology evidence="2">GPI-anchor</topology>
    </subcellularLocation>
</comment>
<organism evidence="10">
    <name type="scientific">Trypanosoma brucei</name>
    <dbReference type="NCBI Taxonomy" id="5691"/>
    <lineage>
        <taxon>Eukaryota</taxon>
        <taxon>Discoba</taxon>
        <taxon>Euglenozoa</taxon>
        <taxon>Kinetoplastea</taxon>
        <taxon>Metakinetoplastina</taxon>
        <taxon>Trypanosomatida</taxon>
        <taxon>Trypanosomatidae</taxon>
        <taxon>Trypanosoma</taxon>
    </lineage>
</organism>
<accession>A0A1J0R7S6</accession>
<dbReference type="Pfam" id="PF00913">
    <property type="entry name" value="Trypan_glycop"/>
    <property type="match status" value="1"/>
</dbReference>
<dbReference type="EMBL" id="KX699985">
    <property type="protein sequence ID" value="APD73941.1"/>
    <property type="molecule type" value="Genomic_DNA"/>
</dbReference>